<dbReference type="PROSITE" id="PS51186">
    <property type="entry name" value="GNAT"/>
    <property type="match status" value="1"/>
</dbReference>
<dbReference type="Gene3D" id="3.40.630.30">
    <property type="match status" value="1"/>
</dbReference>
<dbReference type="PANTHER" id="PTHR43072:SF23">
    <property type="entry name" value="UPF0039 PROTEIN C11D3.02C"/>
    <property type="match status" value="1"/>
</dbReference>
<dbReference type="Proteomes" id="UP000002892">
    <property type="component" value="Chromosome"/>
</dbReference>
<gene>
    <name evidence="4" type="ordered locus">Desaci_1666</name>
</gene>
<evidence type="ECO:0000313" key="5">
    <source>
        <dbReference type="Proteomes" id="UP000002892"/>
    </source>
</evidence>
<organism evidence="4 5">
    <name type="scientific">Desulfosporosinus acidiphilus (strain DSM 22704 / JCM 16185 / SJ4)</name>
    <dbReference type="NCBI Taxonomy" id="646529"/>
    <lineage>
        <taxon>Bacteria</taxon>
        <taxon>Bacillati</taxon>
        <taxon>Bacillota</taxon>
        <taxon>Clostridia</taxon>
        <taxon>Eubacteriales</taxon>
        <taxon>Desulfitobacteriaceae</taxon>
        <taxon>Desulfosporosinus</taxon>
    </lineage>
</organism>
<feature type="domain" description="N-acetyltransferase" evidence="3">
    <location>
        <begin position="1"/>
        <end position="161"/>
    </location>
</feature>
<reference evidence="4 5" key="1">
    <citation type="journal article" date="2012" name="J. Bacteriol.">
        <title>Complete genome sequences of Desulfosporosinus orientis DSM765T, Desulfosporosinus youngiae DSM17734T, Desulfosporosinus meridiei DSM13257T, and Desulfosporosinus acidiphilus DSM22704T.</title>
        <authorList>
            <person name="Pester M."/>
            <person name="Brambilla E."/>
            <person name="Alazard D."/>
            <person name="Rattei T."/>
            <person name="Weinmaier T."/>
            <person name="Han J."/>
            <person name="Lucas S."/>
            <person name="Lapidus A."/>
            <person name="Cheng J.F."/>
            <person name="Goodwin L."/>
            <person name="Pitluck S."/>
            <person name="Peters L."/>
            <person name="Ovchinnikova G."/>
            <person name="Teshima H."/>
            <person name="Detter J.C."/>
            <person name="Han C.S."/>
            <person name="Tapia R."/>
            <person name="Land M.L."/>
            <person name="Hauser L."/>
            <person name="Kyrpides N.C."/>
            <person name="Ivanova N.N."/>
            <person name="Pagani I."/>
            <person name="Huntmann M."/>
            <person name="Wei C.L."/>
            <person name="Davenport K.W."/>
            <person name="Daligault H."/>
            <person name="Chain P.S."/>
            <person name="Chen A."/>
            <person name="Mavromatis K."/>
            <person name="Markowitz V."/>
            <person name="Szeto E."/>
            <person name="Mikhailova N."/>
            <person name="Pati A."/>
            <person name="Wagner M."/>
            <person name="Woyke T."/>
            <person name="Ollivier B."/>
            <person name="Klenk H.P."/>
            <person name="Spring S."/>
            <person name="Loy A."/>
        </authorList>
    </citation>
    <scope>NUCLEOTIDE SEQUENCE [LARGE SCALE GENOMIC DNA]</scope>
    <source>
        <strain evidence="5">DSM 22704 / JCM 16185 / SJ4</strain>
    </source>
</reference>
<dbReference type="HOGENOM" id="CLU_013985_4_2_9"/>
<dbReference type="RefSeq" id="WP_014826666.1">
    <property type="nucleotide sequence ID" value="NC_018068.1"/>
</dbReference>
<keyword evidence="5" id="KW-1185">Reference proteome</keyword>
<accession>I4D4D6</accession>
<dbReference type="PANTHER" id="PTHR43072">
    <property type="entry name" value="N-ACETYLTRANSFERASE"/>
    <property type="match status" value="1"/>
</dbReference>
<dbReference type="NCBIfam" id="NF040504">
    <property type="entry name" value="resist_ArsN1b"/>
    <property type="match status" value="1"/>
</dbReference>
<dbReference type="InterPro" id="IPR000182">
    <property type="entry name" value="GNAT_dom"/>
</dbReference>
<dbReference type="Pfam" id="PF13420">
    <property type="entry name" value="Acetyltransf_4"/>
    <property type="match status" value="1"/>
</dbReference>
<dbReference type="SUPFAM" id="SSF55729">
    <property type="entry name" value="Acyl-CoA N-acyltransferases (Nat)"/>
    <property type="match status" value="1"/>
</dbReference>
<name>I4D4D6_DESAJ</name>
<evidence type="ECO:0000313" key="4">
    <source>
        <dbReference type="EMBL" id="AFM40660.1"/>
    </source>
</evidence>
<keyword evidence="2 4" id="KW-0012">Acyltransferase</keyword>
<keyword evidence="1 4" id="KW-0808">Transferase</keyword>
<dbReference type="CDD" id="cd04301">
    <property type="entry name" value="NAT_SF"/>
    <property type="match status" value="1"/>
</dbReference>
<evidence type="ECO:0000256" key="2">
    <source>
        <dbReference type="ARBA" id="ARBA00023315"/>
    </source>
</evidence>
<dbReference type="GO" id="GO:0016747">
    <property type="term" value="F:acyltransferase activity, transferring groups other than amino-acyl groups"/>
    <property type="evidence" value="ECO:0007669"/>
    <property type="project" value="InterPro"/>
</dbReference>
<proteinExistence type="predicted"/>
<dbReference type="STRING" id="646529.Desaci_1666"/>
<evidence type="ECO:0000259" key="3">
    <source>
        <dbReference type="PROSITE" id="PS51186"/>
    </source>
</evidence>
<protein>
    <submittedName>
        <fullName evidence="4">Sortase-like acyltransferase</fullName>
    </submittedName>
</protein>
<dbReference type="InterPro" id="IPR016181">
    <property type="entry name" value="Acyl_CoA_acyltransferase"/>
</dbReference>
<dbReference type="KEGG" id="dai:Desaci_1666"/>
<dbReference type="OrthoDB" id="9798006at2"/>
<dbReference type="AlphaFoldDB" id="I4D4D6"/>
<dbReference type="eggNOG" id="COG1247">
    <property type="taxonomic scope" value="Bacteria"/>
</dbReference>
<evidence type="ECO:0000256" key="1">
    <source>
        <dbReference type="ARBA" id="ARBA00022679"/>
    </source>
</evidence>
<dbReference type="EMBL" id="CP003639">
    <property type="protein sequence ID" value="AFM40660.1"/>
    <property type="molecule type" value="Genomic_DNA"/>
</dbReference>
<sequence>MIRLANKQDTVQILDIYRPYVEDTSISFETDVPSHDEMEKRIDRVLQRNPWLVYEDSNVVLGYAYASKHRERAAYRWSIDVSIYVRKECRGKGIGKALYTSLLPLLKLQGYCNAYAGICLPNESSVGIHEYFGFKKIAQYNKAGYKFDQWHDVGWWELFLNHHSNEPTEPIPLSLVEQYKILEELG</sequence>